<sequence length="396" mass="45650">MGVTNLIPLIKTYTSNAIREYNFSSFSKYRIAVDTSLIVYQSVIAMRKQGKDMKNKNGELTSHLYGLFHKILIFLSNEMIPIFIFDGKAPKLKNKSLEKRKQIREKAIEKMKSIMISNEDNNDLTLNEEYIKNFKQSFKPTKKDYEECMILLDLMGIPYIISPGEADVVCAWLSSRTDGNNKRYVKGVCSDDSDLLAFGARYVFKDMLRFMNSNKKVKLISLHRTLTELGMTMDQFIDLCILLGCDYCGPETGTGGTIPNVGKEKAYSLIKDHKSLKKIIKLIREKNSNIISDELVECMYTARDHYKNALTQLDEDDNFIITNDNLTLRMYQKEALIDFMCSKHNFDIIGIQNAIYRLESYYKRMNIVRPNNKIVHKIINPINTTINFLPSDSDDD</sequence>
<evidence type="ECO:0000256" key="4">
    <source>
        <dbReference type="ARBA" id="ARBA00022801"/>
    </source>
</evidence>
<evidence type="ECO:0000256" key="3">
    <source>
        <dbReference type="ARBA" id="ARBA00022759"/>
    </source>
</evidence>
<dbReference type="GO" id="GO:0017108">
    <property type="term" value="F:5'-flap endonuclease activity"/>
    <property type="evidence" value="ECO:0007669"/>
    <property type="project" value="TreeGrafter"/>
</dbReference>
<dbReference type="Gene3D" id="1.10.150.20">
    <property type="entry name" value="5' to 3' exonuclease, C-terminal subdomain"/>
    <property type="match status" value="1"/>
</dbReference>
<dbReference type="PANTHER" id="PTHR11081:SF9">
    <property type="entry name" value="FLAP ENDONUCLEASE 1"/>
    <property type="match status" value="1"/>
</dbReference>
<dbReference type="Pfam" id="PF00867">
    <property type="entry name" value="XPG_I"/>
    <property type="match status" value="1"/>
</dbReference>
<feature type="domain" description="XPG N-terminal" evidence="7">
    <location>
        <begin position="1"/>
        <end position="107"/>
    </location>
</feature>
<keyword evidence="5" id="KW-0460">Magnesium</keyword>
<feature type="domain" description="XPG-I" evidence="6">
    <location>
        <begin position="153"/>
        <end position="231"/>
    </location>
</feature>
<evidence type="ECO:0000313" key="8">
    <source>
        <dbReference type="EMBL" id="QHU33131.1"/>
    </source>
</evidence>
<dbReference type="Pfam" id="PF00752">
    <property type="entry name" value="XPG_N"/>
    <property type="match status" value="1"/>
</dbReference>
<evidence type="ECO:0000256" key="2">
    <source>
        <dbReference type="ARBA" id="ARBA00022723"/>
    </source>
</evidence>
<dbReference type="PRINTS" id="PR00853">
    <property type="entry name" value="XPGRADSUPER"/>
</dbReference>
<evidence type="ECO:0000256" key="5">
    <source>
        <dbReference type="ARBA" id="ARBA00022842"/>
    </source>
</evidence>
<dbReference type="SMART" id="SM00484">
    <property type="entry name" value="XPGI"/>
    <property type="match status" value="1"/>
</dbReference>
<evidence type="ECO:0000259" key="7">
    <source>
        <dbReference type="SMART" id="SM00485"/>
    </source>
</evidence>
<evidence type="ECO:0000259" key="6">
    <source>
        <dbReference type="SMART" id="SM00484"/>
    </source>
</evidence>
<dbReference type="AlphaFoldDB" id="A0A6C0LTP4"/>
<dbReference type="PANTHER" id="PTHR11081">
    <property type="entry name" value="FLAP ENDONUCLEASE FAMILY MEMBER"/>
    <property type="match status" value="1"/>
</dbReference>
<protein>
    <recommendedName>
        <fullName evidence="9">XPG N-terminal domain-containing protein</fullName>
    </recommendedName>
</protein>
<dbReference type="InterPro" id="IPR036279">
    <property type="entry name" value="5-3_exonuclease_C_sf"/>
</dbReference>
<dbReference type="InterPro" id="IPR006085">
    <property type="entry name" value="XPG_DNA_repair_N"/>
</dbReference>
<dbReference type="CDD" id="cd09901">
    <property type="entry name" value="H3TH_FEN1-like"/>
    <property type="match status" value="1"/>
</dbReference>
<name>A0A6C0LTP4_9ZZZZ</name>
<dbReference type="InterPro" id="IPR006084">
    <property type="entry name" value="XPG/Rad2"/>
</dbReference>
<evidence type="ECO:0000256" key="1">
    <source>
        <dbReference type="ARBA" id="ARBA00022722"/>
    </source>
</evidence>
<keyword evidence="2" id="KW-0479">Metal-binding</keyword>
<organism evidence="8">
    <name type="scientific">viral metagenome</name>
    <dbReference type="NCBI Taxonomy" id="1070528"/>
    <lineage>
        <taxon>unclassified sequences</taxon>
        <taxon>metagenomes</taxon>
        <taxon>organismal metagenomes</taxon>
    </lineage>
</organism>
<dbReference type="Gene3D" id="3.40.50.1010">
    <property type="entry name" value="5'-nuclease"/>
    <property type="match status" value="1"/>
</dbReference>
<reference evidence="8" key="1">
    <citation type="journal article" date="2020" name="Nature">
        <title>Giant virus diversity and host interactions through global metagenomics.</title>
        <authorList>
            <person name="Schulz F."/>
            <person name="Roux S."/>
            <person name="Paez-Espino D."/>
            <person name="Jungbluth S."/>
            <person name="Walsh D.A."/>
            <person name="Denef V.J."/>
            <person name="McMahon K.D."/>
            <person name="Konstantinidis K.T."/>
            <person name="Eloe-Fadrosh E.A."/>
            <person name="Kyrpides N.C."/>
            <person name="Woyke T."/>
        </authorList>
    </citation>
    <scope>NUCLEOTIDE SEQUENCE</scope>
    <source>
        <strain evidence="8">GVMAG-S-1014582-52</strain>
    </source>
</reference>
<dbReference type="GO" id="GO:0046872">
    <property type="term" value="F:metal ion binding"/>
    <property type="evidence" value="ECO:0007669"/>
    <property type="project" value="UniProtKB-KW"/>
</dbReference>
<dbReference type="SMART" id="SM00485">
    <property type="entry name" value="XPGN"/>
    <property type="match status" value="1"/>
</dbReference>
<dbReference type="InterPro" id="IPR006086">
    <property type="entry name" value="XPG-I_dom"/>
</dbReference>
<keyword evidence="1" id="KW-0540">Nuclease</keyword>
<dbReference type="EMBL" id="MN740556">
    <property type="protein sequence ID" value="QHU33131.1"/>
    <property type="molecule type" value="Genomic_DNA"/>
</dbReference>
<keyword evidence="3" id="KW-0255">Endonuclease</keyword>
<dbReference type="SUPFAM" id="SSF88723">
    <property type="entry name" value="PIN domain-like"/>
    <property type="match status" value="1"/>
</dbReference>
<dbReference type="SUPFAM" id="SSF47807">
    <property type="entry name" value="5' to 3' exonuclease, C-terminal subdomain"/>
    <property type="match status" value="1"/>
</dbReference>
<keyword evidence="4" id="KW-0378">Hydrolase</keyword>
<evidence type="ECO:0008006" key="9">
    <source>
        <dbReference type="Google" id="ProtNLM"/>
    </source>
</evidence>
<accession>A0A6C0LTP4</accession>
<dbReference type="InterPro" id="IPR029060">
    <property type="entry name" value="PIN-like_dom_sf"/>
</dbReference>
<proteinExistence type="predicted"/>